<proteinExistence type="predicted"/>
<evidence type="ECO:0000313" key="1">
    <source>
        <dbReference type="EMBL" id="UXD22669.1"/>
    </source>
</evidence>
<accession>A0A977KBL9</accession>
<dbReference type="KEGG" id="ipc:IPA_07190"/>
<keyword evidence="2" id="KW-1185">Reference proteome</keyword>
<organism evidence="1 2">
    <name type="scientific">Ignicoccus pacificus DSM 13166</name>
    <dbReference type="NCBI Taxonomy" id="940294"/>
    <lineage>
        <taxon>Archaea</taxon>
        <taxon>Thermoproteota</taxon>
        <taxon>Thermoprotei</taxon>
        <taxon>Desulfurococcales</taxon>
        <taxon>Desulfurococcaceae</taxon>
        <taxon>Ignicoccus</taxon>
    </lineage>
</organism>
<dbReference type="EMBL" id="CP006868">
    <property type="protein sequence ID" value="UXD22669.1"/>
    <property type="molecule type" value="Genomic_DNA"/>
</dbReference>
<gene>
    <name evidence="1" type="ORF">IPA_07190</name>
</gene>
<dbReference type="AlphaFoldDB" id="A0A977KBL9"/>
<protein>
    <submittedName>
        <fullName evidence="1">Uncharacterized protein</fullName>
    </submittedName>
</protein>
<sequence>MNGISVKVVIRYDPHDPLAKGIARVLKKYAEEKGLQAEMIEDGKDSKSKIVVESFWGRGTGLVGGMEVIEGTYIDVQRLQAVDNKQ</sequence>
<reference evidence="1" key="1">
    <citation type="submission" date="2013-11" db="EMBL/GenBank/DDBJ databases">
        <title>Comparative genomics of Ignicoccus.</title>
        <authorList>
            <person name="Podar M."/>
        </authorList>
    </citation>
    <scope>NUCLEOTIDE SEQUENCE</scope>
    <source>
        <strain evidence="1">DSM 13166</strain>
    </source>
</reference>
<evidence type="ECO:0000313" key="2">
    <source>
        <dbReference type="Proteomes" id="UP001063698"/>
    </source>
</evidence>
<dbReference type="Proteomes" id="UP001063698">
    <property type="component" value="Chromosome"/>
</dbReference>
<name>A0A977KBL9_9CREN</name>